<evidence type="ECO:0000313" key="9">
    <source>
        <dbReference type="EMBL" id="CAJ1071965.1"/>
    </source>
</evidence>
<dbReference type="EMBL" id="OY660877">
    <property type="protein sequence ID" value="CAJ1071965.1"/>
    <property type="molecule type" value="Genomic_DNA"/>
</dbReference>
<gene>
    <name evidence="9" type="ORF">XNOV1_A028394</name>
</gene>
<keyword evidence="3 7" id="KW-0732">Signal</keyword>
<evidence type="ECO:0000256" key="6">
    <source>
        <dbReference type="SAM" id="MobiDB-lite"/>
    </source>
</evidence>
<evidence type="ECO:0000256" key="7">
    <source>
        <dbReference type="SAM" id="SignalP"/>
    </source>
</evidence>
<feature type="chain" id="PRO_5043651175" evidence="7">
    <location>
        <begin position="22"/>
        <end position="385"/>
    </location>
</feature>
<dbReference type="InterPro" id="IPR035976">
    <property type="entry name" value="Sushi/SCR/CCP_sf"/>
</dbReference>
<organism evidence="9 10">
    <name type="scientific">Xyrichtys novacula</name>
    <name type="common">Pearly razorfish</name>
    <name type="synonym">Hemipteronotus novacula</name>
    <dbReference type="NCBI Taxonomy" id="13765"/>
    <lineage>
        <taxon>Eukaryota</taxon>
        <taxon>Metazoa</taxon>
        <taxon>Chordata</taxon>
        <taxon>Craniata</taxon>
        <taxon>Vertebrata</taxon>
        <taxon>Euteleostomi</taxon>
        <taxon>Actinopterygii</taxon>
        <taxon>Neopterygii</taxon>
        <taxon>Teleostei</taxon>
        <taxon>Neoteleostei</taxon>
        <taxon>Acanthomorphata</taxon>
        <taxon>Eupercaria</taxon>
        <taxon>Labriformes</taxon>
        <taxon>Labridae</taxon>
        <taxon>Xyrichtys</taxon>
    </lineage>
</organism>
<evidence type="ECO:0000256" key="2">
    <source>
        <dbReference type="ARBA" id="ARBA00022659"/>
    </source>
</evidence>
<feature type="domain" description="Sushi" evidence="8">
    <location>
        <begin position="83"/>
        <end position="141"/>
    </location>
</feature>
<comment type="subcellular location">
    <subcellularLocation>
        <location evidence="1">Virion</location>
    </subcellularLocation>
</comment>
<feature type="signal peptide" evidence="7">
    <location>
        <begin position="1"/>
        <end position="21"/>
    </location>
</feature>
<keyword evidence="2 5" id="KW-0768">Sushi</keyword>
<evidence type="ECO:0000313" key="10">
    <source>
        <dbReference type="Proteomes" id="UP001178508"/>
    </source>
</evidence>
<evidence type="ECO:0000259" key="8">
    <source>
        <dbReference type="PROSITE" id="PS50923"/>
    </source>
</evidence>
<dbReference type="InterPro" id="IPR051503">
    <property type="entry name" value="ComplSys_Reg/VirEntry_Med"/>
</dbReference>
<feature type="compositionally biased region" description="Gly residues" evidence="6">
    <location>
        <begin position="213"/>
        <end position="222"/>
    </location>
</feature>
<dbReference type="PROSITE" id="PS50923">
    <property type="entry name" value="SUSHI"/>
    <property type="match status" value="4"/>
</dbReference>
<evidence type="ECO:0000256" key="1">
    <source>
        <dbReference type="ARBA" id="ARBA00004328"/>
    </source>
</evidence>
<dbReference type="Gene3D" id="2.10.70.10">
    <property type="entry name" value="Complement Module, domain 1"/>
    <property type="match status" value="4"/>
</dbReference>
<feature type="domain" description="Sushi" evidence="8">
    <location>
        <begin position="264"/>
        <end position="317"/>
    </location>
</feature>
<feature type="compositionally biased region" description="Gly residues" evidence="6">
    <location>
        <begin position="237"/>
        <end position="250"/>
    </location>
</feature>
<dbReference type="Proteomes" id="UP001178508">
    <property type="component" value="Chromosome 14"/>
</dbReference>
<evidence type="ECO:0000256" key="5">
    <source>
        <dbReference type="PROSITE-ProRule" id="PRU00302"/>
    </source>
</evidence>
<accession>A0AAV1GFN0</accession>
<feature type="compositionally biased region" description="Basic and acidic residues" evidence="6">
    <location>
        <begin position="223"/>
        <end position="233"/>
    </location>
</feature>
<dbReference type="SMART" id="SM00032">
    <property type="entry name" value="CCP"/>
    <property type="match status" value="4"/>
</dbReference>
<feature type="disulfide bond" evidence="5">
    <location>
        <begin position="85"/>
        <end position="128"/>
    </location>
</feature>
<dbReference type="InterPro" id="IPR000436">
    <property type="entry name" value="Sushi_SCR_CCP_dom"/>
</dbReference>
<reference evidence="9" key="1">
    <citation type="submission" date="2023-08" db="EMBL/GenBank/DDBJ databases">
        <authorList>
            <person name="Alioto T."/>
            <person name="Alioto T."/>
            <person name="Gomez Garrido J."/>
        </authorList>
    </citation>
    <scope>NUCLEOTIDE SEQUENCE</scope>
</reference>
<keyword evidence="10" id="KW-1185">Reference proteome</keyword>
<dbReference type="AlphaFoldDB" id="A0AAV1GFN0"/>
<comment type="caution">
    <text evidence="5">Lacks conserved residue(s) required for the propagation of feature annotation.</text>
</comment>
<keyword evidence="4 5" id="KW-1015">Disulfide bond</keyword>
<dbReference type="CDD" id="cd00033">
    <property type="entry name" value="CCP"/>
    <property type="match status" value="3"/>
</dbReference>
<dbReference type="PANTHER" id="PTHR45785:SF2">
    <property type="entry name" value="COMPLEMENT FACTOR H-RELATED"/>
    <property type="match status" value="1"/>
</dbReference>
<dbReference type="Pfam" id="PF00084">
    <property type="entry name" value="Sushi"/>
    <property type="match status" value="4"/>
</dbReference>
<feature type="domain" description="Sushi" evidence="8">
    <location>
        <begin position="22"/>
        <end position="81"/>
    </location>
</feature>
<feature type="region of interest" description="Disordered" evidence="6">
    <location>
        <begin position="203"/>
        <end position="259"/>
    </location>
</feature>
<proteinExistence type="predicted"/>
<protein>
    <submittedName>
        <fullName evidence="9">Complement factor H-like isoform X1</fullName>
    </submittedName>
</protein>
<name>A0AAV1GFN0_XYRNO</name>
<evidence type="ECO:0000256" key="3">
    <source>
        <dbReference type="ARBA" id="ARBA00022729"/>
    </source>
</evidence>
<feature type="domain" description="Sushi" evidence="8">
    <location>
        <begin position="144"/>
        <end position="205"/>
    </location>
</feature>
<evidence type="ECO:0000256" key="4">
    <source>
        <dbReference type="ARBA" id="ARBA00023157"/>
    </source>
</evidence>
<feature type="disulfide bond" evidence="5">
    <location>
        <begin position="176"/>
        <end position="203"/>
    </location>
</feature>
<dbReference type="PANTHER" id="PTHR45785">
    <property type="entry name" value="COMPLEMENT FACTOR H-RELATED"/>
    <property type="match status" value="1"/>
</dbReference>
<dbReference type="SUPFAM" id="SSF57535">
    <property type="entry name" value="Complement control module/SCR domain"/>
    <property type="match status" value="4"/>
</dbReference>
<sequence length="385" mass="42522">MCVRYLLLVCFLGVLKDSCAAQSCQAPILNGGFLVPEQNTYSNQEKITYACEYGHKPVVEGWWATSTCQDGKWIPEPQCINETACLPPTIPNAVYTTSPDGWYEEGEKIRVSCDKGYKLINRDATAVCVNGTWSSMPVCRKSDHSCSEPPQVPHAVIVGQKYHEVFAVDSMVQYECENGYTMEDDSTKTVFCMSGNWSERPVCSNRMRPTTGDGHGGSTGGGEGDRPSTDRETPPAGGAGTGHGSAGGGHTTSSGRAPPHVEISHCGTYPTVPEGDVVMTTTWFLKYICNYFYKLEGPETVLCNRDGSWTRTPICRAVFCNINTDQHSWLVPVGNKLLQHGETEEFKCVKLKRWWTDHYSVAKCLNGRYTLQKCCNRVELTLNTC</sequence>